<dbReference type="EMBL" id="CP022957">
    <property type="protein sequence ID" value="ASV30639.1"/>
    <property type="molecule type" value="Genomic_DNA"/>
</dbReference>
<evidence type="ECO:0000259" key="4">
    <source>
        <dbReference type="Pfam" id="PF19290"/>
    </source>
</evidence>
<dbReference type="Proteomes" id="UP000215244">
    <property type="component" value="Chromosome"/>
</dbReference>
<dbReference type="InterPro" id="IPR036059">
    <property type="entry name" value="TldD/PmbA_sf"/>
</dbReference>
<dbReference type="Pfam" id="PF19290">
    <property type="entry name" value="PmbA_TldD_2nd"/>
    <property type="match status" value="1"/>
</dbReference>
<dbReference type="InterPro" id="IPR045570">
    <property type="entry name" value="Metalloprtase-TldD/E_cen_dom"/>
</dbReference>
<dbReference type="Gene3D" id="3.30.2290.10">
    <property type="entry name" value="PmbA/TldD superfamily"/>
    <property type="match status" value="1"/>
</dbReference>
<keyword evidence="6" id="KW-1185">Reference proteome</keyword>
<name>A0A223V733_9FLAO</name>
<dbReference type="RefSeq" id="WP_094997257.1">
    <property type="nucleotide sequence ID" value="NZ_BMJL01000003.1"/>
</dbReference>
<dbReference type="SUPFAM" id="SSF111283">
    <property type="entry name" value="Putative modulator of DNA gyrase, PmbA/TldD"/>
    <property type="match status" value="1"/>
</dbReference>
<sequence length="438" mass="48056">MAIYTEEEAKKIMEKALSFSTADACEINLSGTESGNIRYARNTVSTSGHRSNQSLVVQSSFGKKSGTATIDEFDDASLKKVVERAEELAKLSPENPEFMEPLEQQTYDKAVNFVEATAKITPEYRASVANASIVPAAAQDVTAAGFLDDSYGFSAMMNSKGLFAYNKSSNVDFTVTMRTNDGTGSGWVSRDYNDIDKFDAAEASKVAIDKAVMSKEAKAIEPGKYTVILEPAAAENLISNMARSLNARTADEGRSFMSKEGGGTKMGEKIVDERVTLWSDPLHPEVPTSTWNGGGQALNKTTWIENGVVKNLAYDRFWAKEQGVEPVPFPNNIIMGGGDASLEDLIKGTKKGILVTRLWYIRTVDPQTLLYTGLTRDGTFYIENGKIKHPVKNFRFNESPVIMLNNLEALGEQVRINGNLIPYMKIRDFTFTSLSDAV</sequence>
<feature type="domain" description="Metalloprotease TldD/E N-terminal" evidence="2">
    <location>
        <begin position="25"/>
        <end position="89"/>
    </location>
</feature>
<dbReference type="InterPro" id="IPR002510">
    <property type="entry name" value="Metalloprtase-TldD/E_N"/>
</dbReference>
<dbReference type="OrthoDB" id="9763230at2"/>
<reference evidence="5 6" key="1">
    <citation type="submission" date="2017-08" db="EMBL/GenBank/DDBJ databases">
        <title>The complete genome sequence of Maribacter sp. B1, isolated from deep-sea sediment.</title>
        <authorList>
            <person name="Wu Y.-H."/>
            <person name="Cheng H."/>
            <person name="Xu X.-W."/>
        </authorList>
    </citation>
    <scope>NUCLEOTIDE SEQUENCE [LARGE SCALE GENOMIC DNA]</scope>
    <source>
        <strain evidence="5 6">B1</strain>
    </source>
</reference>
<dbReference type="GO" id="GO:0006508">
    <property type="term" value="P:proteolysis"/>
    <property type="evidence" value="ECO:0007669"/>
    <property type="project" value="InterPro"/>
</dbReference>
<evidence type="ECO:0000259" key="3">
    <source>
        <dbReference type="Pfam" id="PF19289"/>
    </source>
</evidence>
<protein>
    <submittedName>
        <fullName evidence="5">Peptidase C69</fullName>
    </submittedName>
</protein>
<feature type="domain" description="Metalloprotease TldD/E central" evidence="4">
    <location>
        <begin position="101"/>
        <end position="213"/>
    </location>
</feature>
<dbReference type="InterPro" id="IPR045569">
    <property type="entry name" value="Metalloprtase-TldD/E_C"/>
</dbReference>
<feature type="domain" description="Metalloprotease TldD/E C-terminal" evidence="3">
    <location>
        <begin position="222"/>
        <end position="432"/>
    </location>
</feature>
<accession>A0A223V733</accession>
<dbReference type="Pfam" id="PF01523">
    <property type="entry name" value="PmbA_TldD_1st"/>
    <property type="match status" value="1"/>
</dbReference>
<dbReference type="InterPro" id="IPR035068">
    <property type="entry name" value="TldD/PmbA_N"/>
</dbReference>
<gene>
    <name evidence="5" type="ORF">CJ263_10680</name>
</gene>
<dbReference type="KEGG" id="marb:CJ263_10680"/>
<evidence type="ECO:0000313" key="5">
    <source>
        <dbReference type="EMBL" id="ASV30639.1"/>
    </source>
</evidence>
<evidence type="ECO:0000256" key="1">
    <source>
        <dbReference type="ARBA" id="ARBA00005836"/>
    </source>
</evidence>
<dbReference type="PANTHER" id="PTHR43666">
    <property type="entry name" value="TLDD PROTEIN"/>
    <property type="match status" value="1"/>
</dbReference>
<dbReference type="AlphaFoldDB" id="A0A223V733"/>
<evidence type="ECO:0000259" key="2">
    <source>
        <dbReference type="Pfam" id="PF01523"/>
    </source>
</evidence>
<dbReference type="Pfam" id="PF19289">
    <property type="entry name" value="PmbA_TldD_3rd"/>
    <property type="match status" value="1"/>
</dbReference>
<comment type="similarity">
    <text evidence="1">Belongs to the peptidase U62 family.</text>
</comment>
<proteinExistence type="inferred from homology"/>
<evidence type="ECO:0000313" key="6">
    <source>
        <dbReference type="Proteomes" id="UP000215244"/>
    </source>
</evidence>
<dbReference type="PANTHER" id="PTHR43666:SF1">
    <property type="entry name" value="CONSERVED PROTEIN"/>
    <property type="match status" value="1"/>
</dbReference>
<dbReference type="GO" id="GO:0008237">
    <property type="term" value="F:metallopeptidase activity"/>
    <property type="evidence" value="ECO:0007669"/>
    <property type="project" value="InterPro"/>
</dbReference>
<organism evidence="5 6">
    <name type="scientific">Maribacter cobaltidurans</name>
    <dbReference type="NCBI Taxonomy" id="1178778"/>
    <lineage>
        <taxon>Bacteria</taxon>
        <taxon>Pseudomonadati</taxon>
        <taxon>Bacteroidota</taxon>
        <taxon>Flavobacteriia</taxon>
        <taxon>Flavobacteriales</taxon>
        <taxon>Flavobacteriaceae</taxon>
        <taxon>Maribacter</taxon>
    </lineage>
</organism>